<dbReference type="InterPro" id="IPR017925">
    <property type="entry name" value="DHFR_CS"/>
</dbReference>
<feature type="domain" description="DHFR" evidence="10">
    <location>
        <begin position="374"/>
        <end position="585"/>
    </location>
</feature>
<dbReference type="InterPro" id="IPR012259">
    <property type="entry name" value="DHFR"/>
</dbReference>
<dbReference type="Proteomes" id="UP000017200">
    <property type="component" value="Unassembled WGS sequence"/>
</dbReference>
<evidence type="ECO:0000256" key="3">
    <source>
        <dbReference type="ARBA" id="ARBA00012856"/>
    </source>
</evidence>
<evidence type="ECO:0000256" key="4">
    <source>
        <dbReference type="ARBA" id="ARBA00018886"/>
    </source>
</evidence>
<reference evidence="11" key="2">
    <citation type="submission" date="2010-11" db="EMBL/GenBank/DDBJ databases">
        <authorList>
            <consortium name="The Broad Institute Genome Sequencing Platform"/>
            <person name="Earl A."/>
            <person name="Ward D."/>
            <person name="Feldgarden M."/>
            <person name="Gevers D."/>
            <person name="Butler R."/>
            <person name="Young S.K."/>
            <person name="Zeng Q."/>
            <person name="Gargeya S."/>
            <person name="Fitzgerald M."/>
            <person name="Haas B."/>
            <person name="Abouelleil A."/>
            <person name="Alvarado L."/>
            <person name="Arachchi H.M."/>
            <person name="Berlin A."/>
            <person name="Brown A."/>
            <person name="Chapman S.B."/>
            <person name="Chen Z."/>
            <person name="Dunbar C."/>
            <person name="Freedman E."/>
            <person name="Gearin G."/>
            <person name="Gellesch M."/>
            <person name="Goldberg J."/>
            <person name="Griggs A."/>
            <person name="Gujja S."/>
            <person name="Heilman E."/>
            <person name="Heiman D."/>
            <person name="Howarth C."/>
            <person name="Larson L."/>
            <person name="Lui A."/>
            <person name="MacDonald P.J.P."/>
            <person name="Mehta T."/>
            <person name="Montmayeur A."/>
            <person name="Murphy C."/>
            <person name="Neiman D."/>
            <person name="Pearson M."/>
            <person name="Priest M."/>
            <person name="Roberts A."/>
            <person name="Saif S."/>
            <person name="Shea T."/>
            <person name="Shenoy N."/>
            <person name="Sisk P."/>
            <person name="Stolte C."/>
            <person name="Sykes S."/>
            <person name="White J."/>
            <person name="Yandava C."/>
            <person name="Wortman J."/>
            <person name="Nusbaum C."/>
            <person name="Birren B."/>
        </authorList>
    </citation>
    <scope>NUCLEOTIDE SEQUENCE</scope>
    <source>
        <strain evidence="11">P1A1 Lamole</strain>
    </source>
</reference>
<dbReference type="Pfam" id="PF00186">
    <property type="entry name" value="DHFR_1"/>
    <property type="match status" value="1"/>
</dbReference>
<organism evidence="11">
    <name type="scientific">Microbotryum lychnidis-dioicae (strain p1A1 Lamole / MvSl-1064)</name>
    <name type="common">Anther smut fungus</name>
    <dbReference type="NCBI Taxonomy" id="683840"/>
    <lineage>
        <taxon>Eukaryota</taxon>
        <taxon>Fungi</taxon>
        <taxon>Dikarya</taxon>
        <taxon>Basidiomycota</taxon>
        <taxon>Pucciniomycotina</taxon>
        <taxon>Microbotryomycetes</taxon>
        <taxon>Microbotryales</taxon>
        <taxon>Microbotryaceae</taxon>
        <taxon>Microbotryum</taxon>
    </lineage>
</organism>
<dbReference type="AlphaFoldDB" id="U5H3Y3"/>
<dbReference type="GO" id="GO:0050661">
    <property type="term" value="F:NADP binding"/>
    <property type="evidence" value="ECO:0007669"/>
    <property type="project" value="InterPro"/>
</dbReference>
<evidence type="ECO:0000256" key="9">
    <source>
        <dbReference type="SAM" id="MobiDB-lite"/>
    </source>
</evidence>
<dbReference type="Pfam" id="PF13359">
    <property type="entry name" value="DDE_Tnp_4"/>
    <property type="match status" value="1"/>
</dbReference>
<sequence length="587" mass="67191">MELFNSNDNATMSNTLGMTPTYFAIFVKQVRLHTDIVPSKHVTVEEKLAMLLYWLRSSESYRKLEKVFQSSLDTISRHLPETLGLIVHSELRKQYVVQPAADTPTSSVITDKPRFARYFGNCIGAIDGTLGPWYSTAHDAERWIDRKGDKTQNILAATTFDNRFCYLQSGCEGSAHDQQAWDWARERDLVIPEGKYYLGNAGFATSEECMTPYRNVRYHLEEWLIGSQSPQNPQELFNLRHASLRNAVERIIAVTRRQFAVLVGHPRELPAEHQARIPHACALLHNFIQINDSINARTGEPRSVSTEEEEQQLLREIAAATDLNDSENEYHPDSDREQQRRAHVSTSASKRRMEDLRDNIAERMWADYQTYEVPLTLIVAATSSHAIGRSSSLPWRLPKEMAYFARVTKGETQTSEDLNSATSEKDKNVVIMGRKSWEGIPDRFRPLQGRVNVVVSRQADYNVATLADTHLANSLESCITHLQSLPTPINRVFLIGGAQLYTLGLTNPSKLYLTNRILLTRIKTDFENCDAFFPDFVKDQPGEWRRASHEELCEWVGFEVPRGDQKEKDRTGGEMVEYEFQMWIRKD</sequence>
<dbReference type="GO" id="GO:0046655">
    <property type="term" value="P:folic acid metabolic process"/>
    <property type="evidence" value="ECO:0007669"/>
    <property type="project" value="TreeGrafter"/>
</dbReference>
<keyword evidence="8" id="KW-0560">Oxidoreductase</keyword>
<dbReference type="PROSITE" id="PS51330">
    <property type="entry name" value="DHFR_2"/>
    <property type="match status" value="1"/>
</dbReference>
<dbReference type="PANTHER" id="PTHR48069">
    <property type="entry name" value="DIHYDROFOLATE REDUCTASE"/>
    <property type="match status" value="1"/>
</dbReference>
<evidence type="ECO:0000256" key="5">
    <source>
        <dbReference type="ARBA" id="ARBA00022563"/>
    </source>
</evidence>
<dbReference type="Gene3D" id="3.40.430.10">
    <property type="entry name" value="Dihydrofolate Reductase, subunit A"/>
    <property type="match status" value="1"/>
</dbReference>
<dbReference type="STRING" id="683840.U5H3Y3"/>
<evidence type="ECO:0000256" key="6">
    <source>
        <dbReference type="ARBA" id="ARBA00022723"/>
    </source>
</evidence>
<dbReference type="UniPathway" id="UPA00077">
    <property type="reaction ID" value="UER00158"/>
</dbReference>
<evidence type="ECO:0000313" key="11">
    <source>
        <dbReference type="EMBL" id="KDE07766.1"/>
    </source>
</evidence>
<dbReference type="PROSITE" id="PS00075">
    <property type="entry name" value="DHFR_1"/>
    <property type="match status" value="1"/>
</dbReference>
<feature type="region of interest" description="Disordered" evidence="9">
    <location>
        <begin position="320"/>
        <end position="352"/>
    </location>
</feature>
<dbReference type="SUPFAM" id="SSF53597">
    <property type="entry name" value="Dihydrofolate reductase-like"/>
    <property type="match status" value="1"/>
</dbReference>
<name>U5H3Y3_USTV1</name>
<reference evidence="13" key="1">
    <citation type="submission" date="2010-11" db="EMBL/GenBank/DDBJ databases">
        <title>The genome sequence of Microbotryum violaceum strain p1A1 Lamole.</title>
        <authorList>
            <person name="Cuomo C."/>
            <person name="Perlin M."/>
            <person name="Young S.K."/>
            <person name="Zeng Q."/>
            <person name="Gargeya S."/>
            <person name="Alvarado L."/>
            <person name="Berlin A."/>
            <person name="Chapman S.B."/>
            <person name="Chen Z."/>
            <person name="Freedman E."/>
            <person name="Gellesch M."/>
            <person name="Goldberg J."/>
            <person name="Griggs A."/>
            <person name="Gujja S."/>
            <person name="Heilman E."/>
            <person name="Heiman D."/>
            <person name="Howarth C."/>
            <person name="Mehta T."/>
            <person name="Neiman D."/>
            <person name="Pearson M."/>
            <person name="Roberts A."/>
            <person name="Saif S."/>
            <person name="Shea T."/>
            <person name="Shenoy N."/>
            <person name="Sisk P."/>
            <person name="Stolte C."/>
            <person name="Sykes S."/>
            <person name="White J."/>
            <person name="Yandava C."/>
            <person name="Haas B."/>
            <person name="Nusbaum C."/>
            <person name="Birren B."/>
        </authorList>
    </citation>
    <scope>NUCLEOTIDE SEQUENCE [LARGE SCALE GENOMIC DNA]</scope>
    <source>
        <strain evidence="13">p1A1 Lamole</strain>
    </source>
</reference>
<feature type="compositionally biased region" description="Basic and acidic residues" evidence="9">
    <location>
        <begin position="328"/>
        <end position="340"/>
    </location>
</feature>
<dbReference type="GO" id="GO:0005739">
    <property type="term" value="C:mitochondrion"/>
    <property type="evidence" value="ECO:0007669"/>
    <property type="project" value="TreeGrafter"/>
</dbReference>
<dbReference type="InterPro" id="IPR024072">
    <property type="entry name" value="DHFR-like_dom_sf"/>
</dbReference>
<keyword evidence="7" id="KW-0521">NADP</keyword>
<dbReference type="EnsemblFungi" id="MVLG_02036T0">
    <property type="protein sequence ID" value="MVLG_02036T0"/>
    <property type="gene ID" value="MVLG_02036"/>
</dbReference>
<comment type="cofactor">
    <cofactor evidence="1">
        <name>a divalent metal cation</name>
        <dbReference type="ChEBI" id="CHEBI:60240"/>
    </cofactor>
</comment>
<dbReference type="GO" id="GO:0004146">
    <property type="term" value="F:dihydrofolate reductase activity"/>
    <property type="evidence" value="ECO:0007669"/>
    <property type="project" value="UniProtKB-EC"/>
</dbReference>
<reference evidence="12" key="4">
    <citation type="submission" date="2015-06" db="UniProtKB">
        <authorList>
            <consortium name="EnsemblFungi"/>
        </authorList>
    </citation>
    <scope>IDENTIFICATION</scope>
</reference>
<dbReference type="EC" id="1.5.1.3" evidence="3"/>
<evidence type="ECO:0000313" key="13">
    <source>
        <dbReference type="Proteomes" id="UP000017200"/>
    </source>
</evidence>
<dbReference type="OrthoDB" id="414698at2759"/>
<evidence type="ECO:0000313" key="12">
    <source>
        <dbReference type="EnsemblFungi" id="MVLG_02036T0"/>
    </source>
</evidence>
<dbReference type="CDD" id="cd00209">
    <property type="entry name" value="DHFR"/>
    <property type="match status" value="1"/>
</dbReference>
<dbReference type="InterPro" id="IPR058353">
    <property type="entry name" value="DUF8040"/>
</dbReference>
<dbReference type="Pfam" id="PF26138">
    <property type="entry name" value="DUF8040"/>
    <property type="match status" value="1"/>
</dbReference>
<gene>
    <name evidence="11" type="ORF">MVLG_02036</name>
</gene>
<keyword evidence="13" id="KW-1185">Reference proteome</keyword>
<evidence type="ECO:0000256" key="7">
    <source>
        <dbReference type="ARBA" id="ARBA00022857"/>
    </source>
</evidence>
<keyword evidence="6" id="KW-0479">Metal-binding</keyword>
<dbReference type="PRINTS" id="PR00070">
    <property type="entry name" value="DHFR"/>
</dbReference>
<evidence type="ECO:0000256" key="1">
    <source>
        <dbReference type="ARBA" id="ARBA00001968"/>
    </source>
</evidence>
<reference evidence="11 13" key="3">
    <citation type="journal article" date="2015" name="BMC Genomics">
        <title>Sex and parasites: genomic and transcriptomic analysis of Microbotryum lychnidis-dioicae, the biotrophic and plant-castrating anther smut fungus.</title>
        <authorList>
            <person name="Perlin M.H."/>
            <person name="Amselem J."/>
            <person name="Fontanillas E."/>
            <person name="Toh S.S."/>
            <person name="Chen Z."/>
            <person name="Goldberg J."/>
            <person name="Duplessis S."/>
            <person name="Henrissat B."/>
            <person name="Young S."/>
            <person name="Zeng Q."/>
            <person name="Aguileta G."/>
            <person name="Petit E."/>
            <person name="Badouin H."/>
            <person name="Andrews J."/>
            <person name="Razeeq D."/>
            <person name="Gabaldon T."/>
            <person name="Quesneville H."/>
            <person name="Giraud T."/>
            <person name="Hood M.E."/>
            <person name="Schultz D.J."/>
            <person name="Cuomo C.A."/>
        </authorList>
    </citation>
    <scope>NUCLEOTIDE SEQUENCE [LARGE SCALE GENOMIC DNA]</scope>
    <source>
        <strain evidence="11">P1A1 Lamole</strain>
        <strain evidence="13">p1A1 Lamole</strain>
    </source>
</reference>
<dbReference type="InParanoid" id="U5H3Y3"/>
<dbReference type="GO" id="GO:0046452">
    <property type="term" value="P:dihydrofolate metabolic process"/>
    <property type="evidence" value="ECO:0007669"/>
    <property type="project" value="TreeGrafter"/>
</dbReference>
<dbReference type="InterPro" id="IPR027806">
    <property type="entry name" value="HARBI1_dom"/>
</dbReference>
<evidence type="ECO:0000256" key="2">
    <source>
        <dbReference type="ARBA" id="ARBA00004903"/>
    </source>
</evidence>
<evidence type="ECO:0000259" key="10">
    <source>
        <dbReference type="PROSITE" id="PS51330"/>
    </source>
</evidence>
<proteinExistence type="predicted"/>
<accession>U5H3Y3</accession>
<dbReference type="GO" id="GO:0046872">
    <property type="term" value="F:metal ion binding"/>
    <property type="evidence" value="ECO:0007669"/>
    <property type="project" value="UniProtKB-KW"/>
</dbReference>
<dbReference type="EMBL" id="GL541656">
    <property type="protein sequence ID" value="KDE07766.1"/>
    <property type="molecule type" value="Genomic_DNA"/>
</dbReference>
<dbReference type="InterPro" id="IPR001796">
    <property type="entry name" value="DHFR_dom"/>
</dbReference>
<dbReference type="EMBL" id="AEIJ01000209">
    <property type="status" value="NOT_ANNOTATED_CDS"/>
    <property type="molecule type" value="Genomic_DNA"/>
</dbReference>
<dbReference type="PANTHER" id="PTHR48069:SF3">
    <property type="entry name" value="DIHYDROFOLATE REDUCTASE"/>
    <property type="match status" value="1"/>
</dbReference>
<evidence type="ECO:0000256" key="8">
    <source>
        <dbReference type="ARBA" id="ARBA00023002"/>
    </source>
</evidence>
<keyword evidence="5" id="KW-0554">One-carbon metabolism</keyword>
<dbReference type="GO" id="GO:0006730">
    <property type="term" value="P:one-carbon metabolic process"/>
    <property type="evidence" value="ECO:0007669"/>
    <property type="project" value="UniProtKB-KW"/>
</dbReference>
<comment type="pathway">
    <text evidence="2">Cofactor biosynthesis; tetrahydrofolate biosynthesis; 5,6,7,8-tetrahydrofolate from 7,8-dihydrofolate: step 1/1.</text>
</comment>
<protein>
    <recommendedName>
        <fullName evidence="4">Dihydrofolate reductase</fullName>
        <ecNumber evidence="3">1.5.1.3</ecNumber>
    </recommendedName>
</protein>
<dbReference type="HOGENOM" id="CLU_464762_0_0_1"/>
<dbReference type="GO" id="GO:0046654">
    <property type="term" value="P:tetrahydrofolate biosynthetic process"/>
    <property type="evidence" value="ECO:0007669"/>
    <property type="project" value="UniProtKB-UniPathway"/>
</dbReference>